<gene>
    <name evidence="10" type="ORF">VitviT2T_019305</name>
</gene>
<feature type="transmembrane region" description="Helical" evidence="8">
    <location>
        <begin position="45"/>
        <end position="67"/>
    </location>
</feature>
<evidence type="ECO:0000313" key="10">
    <source>
        <dbReference type="EMBL" id="WKA00995.1"/>
    </source>
</evidence>
<dbReference type="Pfam" id="PF04535">
    <property type="entry name" value="CASP_dom"/>
    <property type="match status" value="1"/>
</dbReference>
<name>A0ABY9D0M9_VITVI</name>
<dbReference type="Proteomes" id="UP001227230">
    <property type="component" value="Chromosome 13"/>
</dbReference>
<comment type="similarity">
    <text evidence="2 8">Belongs to the Casparian strip membrane proteins (CASP) family.</text>
</comment>
<evidence type="ECO:0000256" key="5">
    <source>
        <dbReference type="ARBA" id="ARBA00022692"/>
    </source>
</evidence>
<evidence type="ECO:0000256" key="3">
    <source>
        <dbReference type="ARBA" id="ARBA00011489"/>
    </source>
</evidence>
<dbReference type="PANTHER" id="PTHR32021:SF50">
    <property type="entry name" value="CASP-LIKE PROTEIN"/>
    <property type="match status" value="1"/>
</dbReference>
<keyword evidence="5 8" id="KW-0812">Transmembrane</keyword>
<feature type="domain" description="Casparian strip membrane protein" evidence="9">
    <location>
        <begin position="7"/>
        <end position="139"/>
    </location>
</feature>
<comment type="subcellular location">
    <subcellularLocation>
        <location evidence="1 8">Cell membrane</location>
        <topology evidence="1 8">Multi-pass membrane protein</topology>
    </subcellularLocation>
</comment>
<sequence>MKVLFGSPGRLSGLVLRMGQCSFAASSIGIMLSASGYSASTAFCYLIASMGLQILWSFTLACVDMQALRLRRNLQHPVLLSLFVVGDWVTSLLSLAAASASAGVVLLYARDLNFCSSIIHPPCTKFQISVALAFISWFLLAISSYVMFWLLCSV</sequence>
<organism evidence="10 11">
    <name type="scientific">Vitis vinifera</name>
    <name type="common">Grape</name>
    <dbReference type="NCBI Taxonomy" id="29760"/>
    <lineage>
        <taxon>Eukaryota</taxon>
        <taxon>Viridiplantae</taxon>
        <taxon>Streptophyta</taxon>
        <taxon>Embryophyta</taxon>
        <taxon>Tracheophyta</taxon>
        <taxon>Spermatophyta</taxon>
        <taxon>Magnoliopsida</taxon>
        <taxon>eudicotyledons</taxon>
        <taxon>Gunneridae</taxon>
        <taxon>Pentapetalae</taxon>
        <taxon>rosids</taxon>
        <taxon>Vitales</taxon>
        <taxon>Vitaceae</taxon>
        <taxon>Viteae</taxon>
        <taxon>Vitis</taxon>
    </lineage>
</organism>
<keyword evidence="4 8" id="KW-1003">Cell membrane</keyword>
<evidence type="ECO:0000256" key="7">
    <source>
        <dbReference type="ARBA" id="ARBA00023136"/>
    </source>
</evidence>
<protein>
    <recommendedName>
        <fullName evidence="8">CASP-like protein</fullName>
    </recommendedName>
</protein>
<comment type="subunit">
    <text evidence="3 8">Homodimer and heterodimers.</text>
</comment>
<evidence type="ECO:0000313" key="11">
    <source>
        <dbReference type="Proteomes" id="UP001227230"/>
    </source>
</evidence>
<proteinExistence type="inferred from homology"/>
<accession>A0ABY9D0M9</accession>
<keyword evidence="11" id="KW-1185">Reference proteome</keyword>
<evidence type="ECO:0000259" key="9">
    <source>
        <dbReference type="Pfam" id="PF04535"/>
    </source>
</evidence>
<keyword evidence="6 8" id="KW-1133">Transmembrane helix</keyword>
<reference evidence="10 11" key="1">
    <citation type="journal article" date="2023" name="Hortic Res">
        <title>The complete reference genome for grapevine (Vitis vinifera L.) genetics and breeding.</title>
        <authorList>
            <person name="Shi X."/>
            <person name="Cao S."/>
            <person name="Wang X."/>
            <person name="Huang S."/>
            <person name="Wang Y."/>
            <person name="Liu Z."/>
            <person name="Liu W."/>
            <person name="Leng X."/>
            <person name="Peng Y."/>
            <person name="Wang N."/>
            <person name="Wang Y."/>
            <person name="Ma Z."/>
            <person name="Xu X."/>
            <person name="Zhang F."/>
            <person name="Xue H."/>
            <person name="Zhong H."/>
            <person name="Wang Y."/>
            <person name="Zhang K."/>
            <person name="Velt A."/>
            <person name="Avia K."/>
            <person name="Holtgrawe D."/>
            <person name="Grimplet J."/>
            <person name="Matus J.T."/>
            <person name="Ware D."/>
            <person name="Wu X."/>
            <person name="Wang H."/>
            <person name="Liu C."/>
            <person name="Fang Y."/>
            <person name="Rustenholz C."/>
            <person name="Cheng Z."/>
            <person name="Xiao H."/>
            <person name="Zhou Y."/>
        </authorList>
    </citation>
    <scope>NUCLEOTIDE SEQUENCE [LARGE SCALE GENOMIC DNA]</scope>
    <source>
        <strain evidence="11">cv. Pinot noir / PN40024</strain>
        <tissue evidence="10">Leaf</tissue>
    </source>
</reference>
<keyword evidence="7 8" id="KW-0472">Membrane</keyword>
<evidence type="ECO:0000256" key="8">
    <source>
        <dbReference type="RuleBase" id="RU361233"/>
    </source>
</evidence>
<evidence type="ECO:0000256" key="6">
    <source>
        <dbReference type="ARBA" id="ARBA00022989"/>
    </source>
</evidence>
<dbReference type="EMBL" id="CP126660">
    <property type="protein sequence ID" value="WKA00995.1"/>
    <property type="molecule type" value="Genomic_DNA"/>
</dbReference>
<feature type="transmembrane region" description="Helical" evidence="8">
    <location>
        <begin position="128"/>
        <end position="152"/>
    </location>
</feature>
<dbReference type="InterPro" id="IPR045009">
    <property type="entry name" value="CASPL-5"/>
</dbReference>
<evidence type="ECO:0000256" key="2">
    <source>
        <dbReference type="ARBA" id="ARBA00007651"/>
    </source>
</evidence>
<feature type="transmembrane region" description="Helical" evidence="8">
    <location>
        <begin position="21"/>
        <end position="39"/>
    </location>
</feature>
<evidence type="ECO:0000256" key="4">
    <source>
        <dbReference type="ARBA" id="ARBA00022475"/>
    </source>
</evidence>
<feature type="transmembrane region" description="Helical" evidence="8">
    <location>
        <begin position="79"/>
        <end position="108"/>
    </location>
</feature>
<dbReference type="PANTHER" id="PTHR32021">
    <property type="entry name" value="CASP-LIKE PROTEIN 5B3"/>
    <property type="match status" value="1"/>
</dbReference>
<dbReference type="InterPro" id="IPR006702">
    <property type="entry name" value="CASP_dom"/>
</dbReference>
<evidence type="ECO:0000256" key="1">
    <source>
        <dbReference type="ARBA" id="ARBA00004651"/>
    </source>
</evidence>